<evidence type="ECO:0000313" key="2">
    <source>
        <dbReference type="EMBL" id="KAA6315078.1"/>
    </source>
</evidence>
<dbReference type="SUPFAM" id="SSF100950">
    <property type="entry name" value="NagB/RpiA/CoA transferase-like"/>
    <property type="match status" value="1"/>
</dbReference>
<dbReference type="PANTHER" id="PTHR43609:SF1">
    <property type="entry name" value="ACETYL-COA HYDROLASE"/>
    <property type="match status" value="1"/>
</dbReference>
<dbReference type="GO" id="GO:0008775">
    <property type="term" value="F:acetate CoA-transferase activity"/>
    <property type="evidence" value="ECO:0007669"/>
    <property type="project" value="InterPro"/>
</dbReference>
<accession>A0A5J4Q204</accession>
<keyword evidence="2" id="KW-0808">Transferase</keyword>
<dbReference type="AlphaFoldDB" id="A0A5J4Q204"/>
<dbReference type="InterPro" id="IPR026888">
    <property type="entry name" value="AcetylCoA_hyd_C"/>
</dbReference>
<sequence>TEQGVADLRGKSPVERAHTIIENCAHPDYKNILWDYLRIAGKGQTPHCIQAALGMHTALNRTGDMKNVDWSKYK</sequence>
<proteinExistence type="predicted"/>
<dbReference type="EMBL" id="SNRY01005394">
    <property type="protein sequence ID" value="KAA6315078.1"/>
    <property type="molecule type" value="Genomic_DNA"/>
</dbReference>
<feature type="domain" description="Acetyl-CoA hydrolase/transferase C-terminal" evidence="1">
    <location>
        <begin position="1"/>
        <end position="35"/>
    </location>
</feature>
<dbReference type="Gene3D" id="3.40.1080.20">
    <property type="entry name" value="Acetyl-CoA hydrolase/transferase C-terminal domain"/>
    <property type="match status" value="1"/>
</dbReference>
<dbReference type="InterPro" id="IPR037171">
    <property type="entry name" value="NagB/RpiA_transferase-like"/>
</dbReference>
<dbReference type="GO" id="GO:0006083">
    <property type="term" value="P:acetate metabolic process"/>
    <property type="evidence" value="ECO:0007669"/>
    <property type="project" value="InterPro"/>
</dbReference>
<reference evidence="2" key="1">
    <citation type="submission" date="2019-03" db="EMBL/GenBank/DDBJ databases">
        <title>Single cell metagenomics reveals metabolic interactions within the superorganism composed of flagellate Streblomastix strix and complex community of Bacteroidetes bacteria on its surface.</title>
        <authorList>
            <person name="Treitli S.C."/>
            <person name="Kolisko M."/>
            <person name="Husnik F."/>
            <person name="Keeling P."/>
            <person name="Hampl V."/>
        </authorList>
    </citation>
    <scope>NUCLEOTIDE SEQUENCE</scope>
    <source>
        <strain evidence="2">STM</strain>
    </source>
</reference>
<feature type="non-terminal residue" evidence="2">
    <location>
        <position position="1"/>
    </location>
</feature>
<evidence type="ECO:0000259" key="1">
    <source>
        <dbReference type="Pfam" id="PF13336"/>
    </source>
</evidence>
<dbReference type="EC" id="2.8.3.-" evidence="2"/>
<comment type="caution">
    <text evidence="2">The sequence shown here is derived from an EMBL/GenBank/DDBJ whole genome shotgun (WGS) entry which is preliminary data.</text>
</comment>
<dbReference type="Pfam" id="PF13336">
    <property type="entry name" value="AcetylCoA_hyd_C"/>
    <property type="match status" value="1"/>
</dbReference>
<organism evidence="2">
    <name type="scientific">termite gut metagenome</name>
    <dbReference type="NCBI Taxonomy" id="433724"/>
    <lineage>
        <taxon>unclassified sequences</taxon>
        <taxon>metagenomes</taxon>
        <taxon>organismal metagenomes</taxon>
    </lineage>
</organism>
<dbReference type="InterPro" id="IPR038460">
    <property type="entry name" value="AcetylCoA_hyd_C_sf"/>
</dbReference>
<dbReference type="GO" id="GO:0003986">
    <property type="term" value="F:acetyl-CoA hydrolase activity"/>
    <property type="evidence" value="ECO:0007669"/>
    <property type="project" value="TreeGrafter"/>
</dbReference>
<dbReference type="InterPro" id="IPR046433">
    <property type="entry name" value="ActCoA_hydro"/>
</dbReference>
<name>A0A5J4Q204_9ZZZZ</name>
<gene>
    <name evidence="2" type="ORF">EZS27_034413</name>
</gene>
<protein>
    <submittedName>
        <fullName evidence="2">Propionyl-CoA:succinate CoA transferase</fullName>
        <ecNumber evidence="2">2.8.3.-</ecNumber>
    </submittedName>
</protein>
<dbReference type="PANTHER" id="PTHR43609">
    <property type="entry name" value="ACETYL-COA HYDROLASE"/>
    <property type="match status" value="1"/>
</dbReference>